<evidence type="ECO:0000313" key="2">
    <source>
        <dbReference type="Proteomes" id="UP001324287"/>
    </source>
</evidence>
<evidence type="ECO:0000313" key="1">
    <source>
        <dbReference type="EMBL" id="WRL65052.1"/>
    </source>
</evidence>
<gene>
    <name evidence="1" type="ORF">U6N30_04940</name>
</gene>
<organism evidence="1 2">
    <name type="scientific">Blastococcus brunescens</name>
    <dbReference type="NCBI Taxonomy" id="1564165"/>
    <lineage>
        <taxon>Bacteria</taxon>
        <taxon>Bacillati</taxon>
        <taxon>Actinomycetota</taxon>
        <taxon>Actinomycetes</taxon>
        <taxon>Geodermatophilales</taxon>
        <taxon>Geodermatophilaceae</taxon>
        <taxon>Blastococcus</taxon>
    </lineage>
</organism>
<dbReference type="Proteomes" id="UP001324287">
    <property type="component" value="Chromosome"/>
</dbReference>
<keyword evidence="2" id="KW-1185">Reference proteome</keyword>
<name>A0ABZ1B2L4_9ACTN</name>
<accession>A0ABZ1B2L4</accession>
<protein>
    <recommendedName>
        <fullName evidence="3">GIY-YIG nuclease family protein</fullName>
    </recommendedName>
</protein>
<proteinExistence type="predicted"/>
<sequence length="154" mass="17141">MRDLWSRGLTHVRQRARRDRGCRPCGSYGLDWDGPAIVYVLTQAAHLAVKVGIAKARPTPGTPSRVDLLSRRFGWVPYARLPVPTGREAYRIERAVLRVWREDLRLPPHLGPQQTEGHTETVSLDAVSEEQAWQHVLTAAHPPGPPQAPSPAPV</sequence>
<evidence type="ECO:0008006" key="3">
    <source>
        <dbReference type="Google" id="ProtNLM"/>
    </source>
</evidence>
<dbReference type="EMBL" id="CP141261">
    <property type="protein sequence ID" value="WRL65052.1"/>
    <property type="molecule type" value="Genomic_DNA"/>
</dbReference>
<dbReference type="RefSeq" id="WP_324276376.1">
    <property type="nucleotide sequence ID" value="NZ_CP141261.1"/>
</dbReference>
<reference evidence="1 2" key="1">
    <citation type="submission" date="2023-12" db="EMBL/GenBank/DDBJ databases">
        <title>Blastococcus brunescens sp. nov., an actonobacterium isolated from sandstone collected in sahara desert.</title>
        <authorList>
            <person name="Gtari M."/>
            <person name="Ghodhbane F."/>
        </authorList>
    </citation>
    <scope>NUCLEOTIDE SEQUENCE [LARGE SCALE GENOMIC DNA]</scope>
    <source>
        <strain evidence="1 2">BMG 8361</strain>
    </source>
</reference>